<gene>
    <name evidence="2" type="ORF">FAUST_11378</name>
</gene>
<sequence length="286" mass="31322">MASSPGEAVSHPLGLHLGTPVGVARRARARYLEGADTELEEGEILSSERHPATNPNSSRPGSVGDNIISGQAPAGLDSSIHASETHVYNRVGGVVADAANQQQSRLLIVQDFCRAFDEVAEKLTTEFERQTVEAIAEVFTTVCTAFIENPGYDTHQQTYTPINIGSNVERSSNPRPTQAKATFADKLHQGITSHKNVHTGERKDPQRPSRTTAPPPDKDLDNRIFVRLDDQSSFVDKDPAAVRMVIANQIDKSSTDITAVTRVRTGWAIRPRNDQIRELILKNKNL</sequence>
<organism evidence="2 3">
    <name type="scientific">Fusarium austroamericanum</name>
    <dbReference type="NCBI Taxonomy" id="282268"/>
    <lineage>
        <taxon>Eukaryota</taxon>
        <taxon>Fungi</taxon>
        <taxon>Dikarya</taxon>
        <taxon>Ascomycota</taxon>
        <taxon>Pezizomycotina</taxon>
        <taxon>Sordariomycetes</taxon>
        <taxon>Hypocreomycetidae</taxon>
        <taxon>Hypocreales</taxon>
        <taxon>Nectriaceae</taxon>
        <taxon>Fusarium</taxon>
    </lineage>
</organism>
<evidence type="ECO:0000313" key="2">
    <source>
        <dbReference type="EMBL" id="KAF5228025.1"/>
    </source>
</evidence>
<reference evidence="2 3" key="1">
    <citation type="submission" date="2020-02" db="EMBL/GenBank/DDBJ databases">
        <title>Identification and distribution of gene clusters putatively required for synthesis of sphingolipid metabolism inhibitors in phylogenetically diverse species of the filamentous fungus Fusarium.</title>
        <authorList>
            <person name="Kim H.-S."/>
            <person name="Busman M."/>
            <person name="Brown D.W."/>
            <person name="Divon H."/>
            <person name="Uhlig S."/>
            <person name="Proctor R.H."/>
        </authorList>
    </citation>
    <scope>NUCLEOTIDE SEQUENCE [LARGE SCALE GENOMIC DNA]</scope>
    <source>
        <strain evidence="2 3">NRRL 2903</strain>
    </source>
</reference>
<feature type="non-terminal residue" evidence="2">
    <location>
        <position position="286"/>
    </location>
</feature>
<dbReference type="EMBL" id="JAAMOD010000514">
    <property type="protein sequence ID" value="KAF5228025.1"/>
    <property type="molecule type" value="Genomic_DNA"/>
</dbReference>
<evidence type="ECO:0000313" key="3">
    <source>
        <dbReference type="Proteomes" id="UP000537989"/>
    </source>
</evidence>
<feature type="region of interest" description="Disordered" evidence="1">
    <location>
        <begin position="39"/>
        <end position="69"/>
    </location>
</feature>
<dbReference type="AlphaFoldDB" id="A0AAN6BUV3"/>
<comment type="caution">
    <text evidence="2">The sequence shown here is derived from an EMBL/GenBank/DDBJ whole genome shotgun (WGS) entry which is preliminary data.</text>
</comment>
<accession>A0AAN6BUV3</accession>
<feature type="compositionally biased region" description="Basic and acidic residues" evidence="1">
    <location>
        <begin position="198"/>
        <end position="207"/>
    </location>
</feature>
<evidence type="ECO:0000256" key="1">
    <source>
        <dbReference type="SAM" id="MobiDB-lite"/>
    </source>
</evidence>
<dbReference type="Proteomes" id="UP000537989">
    <property type="component" value="Unassembled WGS sequence"/>
</dbReference>
<proteinExistence type="predicted"/>
<feature type="region of interest" description="Disordered" evidence="1">
    <location>
        <begin position="191"/>
        <end position="222"/>
    </location>
</feature>
<protein>
    <submittedName>
        <fullName evidence="2">Uncharacterized protein</fullName>
    </submittedName>
</protein>
<name>A0AAN6BUV3_FUSAU</name>
<keyword evidence="3" id="KW-1185">Reference proteome</keyword>